<protein>
    <recommendedName>
        <fullName evidence="16">Cytochrome P450</fullName>
    </recommendedName>
</protein>
<evidence type="ECO:0000256" key="3">
    <source>
        <dbReference type="ARBA" id="ARBA00010617"/>
    </source>
</evidence>
<evidence type="ECO:0000256" key="10">
    <source>
        <dbReference type="ARBA" id="ARBA00023033"/>
    </source>
</evidence>
<keyword evidence="11" id="KW-0472">Membrane</keyword>
<keyword evidence="8 13" id="KW-0560">Oxidoreductase</keyword>
<evidence type="ECO:0000256" key="4">
    <source>
        <dbReference type="ARBA" id="ARBA00022617"/>
    </source>
</evidence>
<evidence type="ECO:0000256" key="7">
    <source>
        <dbReference type="ARBA" id="ARBA00022989"/>
    </source>
</evidence>
<gene>
    <name evidence="14" type="ORF">LITE_LOCUS26056</name>
</gene>
<dbReference type="PROSITE" id="PS00086">
    <property type="entry name" value="CYTOCHROME_P450"/>
    <property type="match status" value="1"/>
</dbReference>
<evidence type="ECO:0000256" key="11">
    <source>
        <dbReference type="ARBA" id="ARBA00023136"/>
    </source>
</evidence>
<evidence type="ECO:0000256" key="6">
    <source>
        <dbReference type="ARBA" id="ARBA00022723"/>
    </source>
</evidence>
<keyword evidence="9 12" id="KW-0408">Iron</keyword>
<dbReference type="GO" id="GO:0005506">
    <property type="term" value="F:iron ion binding"/>
    <property type="evidence" value="ECO:0007669"/>
    <property type="project" value="InterPro"/>
</dbReference>
<dbReference type="InterPro" id="IPR017972">
    <property type="entry name" value="Cyt_P450_CS"/>
</dbReference>
<dbReference type="Proteomes" id="UP001154282">
    <property type="component" value="Unassembled WGS sequence"/>
</dbReference>
<dbReference type="Pfam" id="PF00067">
    <property type="entry name" value="p450"/>
    <property type="match status" value="1"/>
</dbReference>
<dbReference type="PANTHER" id="PTHR47953:SF19">
    <property type="entry name" value="OS06G0641600 PROTEIN"/>
    <property type="match status" value="1"/>
</dbReference>
<feature type="binding site" description="axial binding residue" evidence="12">
    <location>
        <position position="87"/>
    </location>
    <ligand>
        <name>heme</name>
        <dbReference type="ChEBI" id="CHEBI:30413"/>
    </ligand>
    <ligandPart>
        <name>Fe</name>
        <dbReference type="ChEBI" id="CHEBI:18248"/>
    </ligandPart>
</feature>
<keyword evidence="6 12" id="KW-0479">Metal-binding</keyword>
<dbReference type="GO" id="GO:0016705">
    <property type="term" value="F:oxidoreductase activity, acting on paired donors, with incorporation or reduction of molecular oxygen"/>
    <property type="evidence" value="ECO:0007669"/>
    <property type="project" value="InterPro"/>
</dbReference>
<sequence>MVIYEVLRLHPPLPLLVPRENGEKVELNGYDVAINTRVIVKAWAINRDPRYWVKQEKFYPERFLDCSTDYSGNYFQFIPFGAGRRICPGTLFGMTMVKLAIANLLYHFQWELPFEMKQKGIDLTESLRTSRRRETAPRLNLIPVLYDGAT</sequence>
<organism evidence="14 15">
    <name type="scientific">Linum tenue</name>
    <dbReference type="NCBI Taxonomy" id="586396"/>
    <lineage>
        <taxon>Eukaryota</taxon>
        <taxon>Viridiplantae</taxon>
        <taxon>Streptophyta</taxon>
        <taxon>Embryophyta</taxon>
        <taxon>Tracheophyta</taxon>
        <taxon>Spermatophyta</taxon>
        <taxon>Magnoliopsida</taxon>
        <taxon>eudicotyledons</taxon>
        <taxon>Gunneridae</taxon>
        <taxon>Pentapetalae</taxon>
        <taxon>rosids</taxon>
        <taxon>fabids</taxon>
        <taxon>Malpighiales</taxon>
        <taxon>Linaceae</taxon>
        <taxon>Linum</taxon>
    </lineage>
</organism>
<keyword evidence="5" id="KW-0812">Transmembrane</keyword>
<proteinExistence type="inferred from homology"/>
<keyword evidence="15" id="KW-1185">Reference proteome</keyword>
<evidence type="ECO:0008006" key="16">
    <source>
        <dbReference type="Google" id="ProtNLM"/>
    </source>
</evidence>
<dbReference type="GO" id="GO:0004497">
    <property type="term" value="F:monooxygenase activity"/>
    <property type="evidence" value="ECO:0007669"/>
    <property type="project" value="UniProtKB-KW"/>
</dbReference>
<comment type="subcellular location">
    <subcellularLocation>
        <location evidence="2">Membrane</location>
        <topology evidence="2">Single-pass membrane protein</topology>
    </subcellularLocation>
</comment>
<comment type="caution">
    <text evidence="14">The sequence shown here is derived from an EMBL/GenBank/DDBJ whole genome shotgun (WGS) entry which is preliminary data.</text>
</comment>
<dbReference type="GO" id="GO:0020037">
    <property type="term" value="F:heme binding"/>
    <property type="evidence" value="ECO:0007669"/>
    <property type="project" value="InterPro"/>
</dbReference>
<dbReference type="InterPro" id="IPR052306">
    <property type="entry name" value="CYP450_71D"/>
</dbReference>
<dbReference type="GO" id="GO:0016020">
    <property type="term" value="C:membrane"/>
    <property type="evidence" value="ECO:0007669"/>
    <property type="project" value="UniProtKB-SubCell"/>
</dbReference>
<evidence type="ECO:0000256" key="9">
    <source>
        <dbReference type="ARBA" id="ARBA00023004"/>
    </source>
</evidence>
<dbReference type="InterPro" id="IPR001128">
    <property type="entry name" value="Cyt_P450"/>
</dbReference>
<comment type="cofactor">
    <cofactor evidence="1 12">
        <name>heme</name>
        <dbReference type="ChEBI" id="CHEBI:30413"/>
    </cofactor>
</comment>
<dbReference type="PANTHER" id="PTHR47953">
    <property type="entry name" value="OS08G0105600 PROTEIN"/>
    <property type="match status" value="1"/>
</dbReference>
<evidence type="ECO:0000256" key="5">
    <source>
        <dbReference type="ARBA" id="ARBA00022692"/>
    </source>
</evidence>
<evidence type="ECO:0000313" key="14">
    <source>
        <dbReference type="EMBL" id="CAI0439185.1"/>
    </source>
</evidence>
<dbReference type="Gene3D" id="1.10.630.10">
    <property type="entry name" value="Cytochrome P450"/>
    <property type="match status" value="1"/>
</dbReference>
<dbReference type="PRINTS" id="PR00385">
    <property type="entry name" value="P450"/>
</dbReference>
<evidence type="ECO:0000313" key="15">
    <source>
        <dbReference type="Proteomes" id="UP001154282"/>
    </source>
</evidence>
<dbReference type="PRINTS" id="PR00463">
    <property type="entry name" value="EP450I"/>
</dbReference>
<keyword evidence="4 12" id="KW-0349">Heme</keyword>
<dbReference type="SUPFAM" id="SSF48264">
    <property type="entry name" value="Cytochrome P450"/>
    <property type="match status" value="1"/>
</dbReference>
<name>A0AAV0M052_9ROSI</name>
<comment type="similarity">
    <text evidence="3 13">Belongs to the cytochrome P450 family.</text>
</comment>
<keyword evidence="7" id="KW-1133">Transmembrane helix</keyword>
<accession>A0AAV0M052</accession>
<evidence type="ECO:0000256" key="12">
    <source>
        <dbReference type="PIRSR" id="PIRSR602401-1"/>
    </source>
</evidence>
<dbReference type="AlphaFoldDB" id="A0AAV0M052"/>
<evidence type="ECO:0000256" key="8">
    <source>
        <dbReference type="ARBA" id="ARBA00023002"/>
    </source>
</evidence>
<evidence type="ECO:0000256" key="1">
    <source>
        <dbReference type="ARBA" id="ARBA00001971"/>
    </source>
</evidence>
<evidence type="ECO:0000256" key="2">
    <source>
        <dbReference type="ARBA" id="ARBA00004167"/>
    </source>
</evidence>
<dbReference type="EMBL" id="CAMGYJ010000006">
    <property type="protein sequence ID" value="CAI0439185.1"/>
    <property type="molecule type" value="Genomic_DNA"/>
</dbReference>
<dbReference type="InterPro" id="IPR002401">
    <property type="entry name" value="Cyt_P450_E_grp-I"/>
</dbReference>
<dbReference type="InterPro" id="IPR036396">
    <property type="entry name" value="Cyt_P450_sf"/>
</dbReference>
<keyword evidence="10 13" id="KW-0503">Monooxygenase</keyword>
<reference evidence="14" key="1">
    <citation type="submission" date="2022-08" db="EMBL/GenBank/DDBJ databases">
        <authorList>
            <person name="Gutierrez-Valencia J."/>
        </authorList>
    </citation>
    <scope>NUCLEOTIDE SEQUENCE</scope>
</reference>
<evidence type="ECO:0000256" key="13">
    <source>
        <dbReference type="RuleBase" id="RU000461"/>
    </source>
</evidence>